<dbReference type="GO" id="GO:0005743">
    <property type="term" value="C:mitochondrial inner membrane"/>
    <property type="evidence" value="ECO:0007669"/>
    <property type="project" value="UniProtKB-SubCell"/>
</dbReference>
<dbReference type="Proteomes" id="UP000008983">
    <property type="component" value="Unassembled WGS sequence"/>
</dbReference>
<dbReference type="STRING" id="857967.G0QTV3"/>
<keyword evidence="5 6" id="KW-0472">Membrane</keyword>
<dbReference type="Gene3D" id="2.60.370.10">
    <property type="entry name" value="Ctag/Cox11"/>
    <property type="match status" value="1"/>
</dbReference>
<keyword evidence="3 6" id="KW-0812">Transmembrane</keyword>
<sequence>MNIFYKTVMNINKKINEIKTLKYKQTFNFSKQYRKPSKPWNNSEQFKDERKLHAYYNFGLYAFVFGACYAAVPFYKLFCEHVGISGNFDQKDYSMKGKNIAVHKKYKVQFKAEADPEVDWMFEPIQNELIINAGETALAFYKAYNREVDPVIGMICNIQCIP</sequence>
<protein>
    <submittedName>
        <fullName evidence="7">Uncharacterized protein</fullName>
    </submittedName>
</protein>
<dbReference type="GeneID" id="14907496"/>
<evidence type="ECO:0000313" key="7">
    <source>
        <dbReference type="EMBL" id="EGR31357.1"/>
    </source>
</evidence>
<dbReference type="InterPro" id="IPR023471">
    <property type="entry name" value="CtaG/Cox11_dom_sf"/>
</dbReference>
<dbReference type="PANTHER" id="PTHR21320">
    <property type="entry name" value="CYTOCHROME C OXIDASE ASSEMBLY PROTEIN COX11-RELATED"/>
    <property type="match status" value="1"/>
</dbReference>
<accession>G0QTV3</accession>
<keyword evidence="4 6" id="KW-1133">Transmembrane helix</keyword>
<dbReference type="InterPro" id="IPR007533">
    <property type="entry name" value="Cyt_c_oxidase_assmbl_CtaG"/>
</dbReference>
<dbReference type="EMBL" id="GL983879">
    <property type="protein sequence ID" value="EGR31357.1"/>
    <property type="molecule type" value="Genomic_DNA"/>
</dbReference>
<dbReference type="InParanoid" id="G0QTV3"/>
<evidence type="ECO:0000256" key="1">
    <source>
        <dbReference type="ARBA" id="ARBA00004007"/>
    </source>
</evidence>
<evidence type="ECO:0000256" key="2">
    <source>
        <dbReference type="ARBA" id="ARBA00004243"/>
    </source>
</evidence>
<evidence type="ECO:0000256" key="5">
    <source>
        <dbReference type="ARBA" id="ARBA00023136"/>
    </source>
</evidence>
<evidence type="ECO:0000256" key="6">
    <source>
        <dbReference type="SAM" id="Phobius"/>
    </source>
</evidence>
<dbReference type="PANTHER" id="PTHR21320:SF3">
    <property type="entry name" value="CYTOCHROME C OXIDASE ASSEMBLY PROTEIN COX11, MITOCHONDRIAL-RELATED"/>
    <property type="match status" value="1"/>
</dbReference>
<feature type="transmembrane region" description="Helical" evidence="6">
    <location>
        <begin position="54"/>
        <end position="75"/>
    </location>
</feature>
<dbReference type="Pfam" id="PF04442">
    <property type="entry name" value="CtaG_Cox11"/>
    <property type="match status" value="1"/>
</dbReference>
<dbReference type="SUPFAM" id="SSF110111">
    <property type="entry name" value="Ctag/Cox11"/>
    <property type="match status" value="1"/>
</dbReference>
<comment type="subcellular location">
    <subcellularLocation>
        <location evidence="2">Mitochondrion inner membrane</location>
        <topology evidence="2">Single-pass membrane protein</topology>
        <orientation evidence="2">Intermembrane side</orientation>
    </subcellularLocation>
</comment>
<dbReference type="OrthoDB" id="1704689at2759"/>
<dbReference type="RefSeq" id="XP_004034843.1">
    <property type="nucleotide sequence ID" value="XM_004034795.1"/>
</dbReference>
<name>G0QTV3_ICHMU</name>
<proteinExistence type="predicted"/>
<dbReference type="AlphaFoldDB" id="G0QTV3"/>
<keyword evidence="8" id="KW-1185">Reference proteome</keyword>
<reference evidence="7 8" key="1">
    <citation type="submission" date="2011-07" db="EMBL/GenBank/DDBJ databases">
        <authorList>
            <person name="Coyne R."/>
            <person name="Brami D."/>
            <person name="Johnson J."/>
            <person name="Hostetler J."/>
            <person name="Hannick L."/>
            <person name="Clark T."/>
            <person name="Cassidy-Hanley D."/>
            <person name="Inman J."/>
        </authorList>
    </citation>
    <scope>NUCLEOTIDE SEQUENCE [LARGE SCALE GENOMIC DNA]</scope>
    <source>
        <strain evidence="7 8">G5</strain>
    </source>
</reference>
<comment type="function">
    <text evidence="1">Exerts its effect at some terminal stage of cytochrome c oxidase synthesis, probably by being involved in the insertion of the copper B into subunit I.</text>
</comment>
<evidence type="ECO:0000313" key="8">
    <source>
        <dbReference type="Proteomes" id="UP000008983"/>
    </source>
</evidence>
<organism evidence="7 8">
    <name type="scientific">Ichthyophthirius multifiliis</name>
    <name type="common">White spot disease agent</name>
    <name type="synonym">Ich</name>
    <dbReference type="NCBI Taxonomy" id="5932"/>
    <lineage>
        <taxon>Eukaryota</taxon>
        <taxon>Sar</taxon>
        <taxon>Alveolata</taxon>
        <taxon>Ciliophora</taxon>
        <taxon>Intramacronucleata</taxon>
        <taxon>Oligohymenophorea</taxon>
        <taxon>Hymenostomatida</taxon>
        <taxon>Ophryoglenina</taxon>
        <taxon>Ichthyophthirius</taxon>
    </lineage>
</organism>
<evidence type="ECO:0000256" key="4">
    <source>
        <dbReference type="ARBA" id="ARBA00022989"/>
    </source>
</evidence>
<dbReference type="eggNOG" id="KOG2540">
    <property type="taxonomic scope" value="Eukaryota"/>
</dbReference>
<gene>
    <name evidence="7" type="ORF">IMG5_112010</name>
</gene>
<dbReference type="GO" id="GO:0005507">
    <property type="term" value="F:copper ion binding"/>
    <property type="evidence" value="ECO:0007669"/>
    <property type="project" value="InterPro"/>
</dbReference>
<evidence type="ECO:0000256" key="3">
    <source>
        <dbReference type="ARBA" id="ARBA00022692"/>
    </source>
</evidence>